<dbReference type="Proteomes" id="UP000235371">
    <property type="component" value="Unassembled WGS sequence"/>
</dbReference>
<name>A0A2J6SQP7_9HELO</name>
<proteinExistence type="predicted"/>
<dbReference type="RefSeq" id="XP_024730009.1">
    <property type="nucleotide sequence ID" value="XM_024875874.1"/>
</dbReference>
<feature type="region of interest" description="Disordered" evidence="1">
    <location>
        <begin position="209"/>
        <end position="234"/>
    </location>
</feature>
<dbReference type="STRING" id="1095630.A0A2J6SQP7"/>
<reference evidence="3 4" key="1">
    <citation type="submission" date="2016-04" db="EMBL/GenBank/DDBJ databases">
        <title>A degradative enzymes factory behind the ericoid mycorrhizal symbiosis.</title>
        <authorList>
            <consortium name="DOE Joint Genome Institute"/>
            <person name="Martino E."/>
            <person name="Morin E."/>
            <person name="Grelet G."/>
            <person name="Kuo A."/>
            <person name="Kohler A."/>
            <person name="Daghino S."/>
            <person name="Barry K."/>
            <person name="Choi C."/>
            <person name="Cichocki N."/>
            <person name="Clum A."/>
            <person name="Copeland A."/>
            <person name="Hainaut M."/>
            <person name="Haridas S."/>
            <person name="Labutti K."/>
            <person name="Lindquist E."/>
            <person name="Lipzen A."/>
            <person name="Khouja H.-R."/>
            <person name="Murat C."/>
            <person name="Ohm R."/>
            <person name="Olson A."/>
            <person name="Spatafora J."/>
            <person name="Veneault-Fourrey C."/>
            <person name="Henrissat B."/>
            <person name="Grigoriev I."/>
            <person name="Martin F."/>
            <person name="Perotto S."/>
        </authorList>
    </citation>
    <scope>NUCLEOTIDE SEQUENCE [LARGE SCALE GENOMIC DNA]</scope>
    <source>
        <strain evidence="3 4">E</strain>
    </source>
</reference>
<keyword evidence="2" id="KW-0472">Membrane</keyword>
<evidence type="ECO:0000313" key="3">
    <source>
        <dbReference type="EMBL" id="PMD53105.1"/>
    </source>
</evidence>
<dbReference type="GeneID" id="36583953"/>
<evidence type="ECO:0008006" key="5">
    <source>
        <dbReference type="Google" id="ProtNLM"/>
    </source>
</evidence>
<keyword evidence="4" id="KW-1185">Reference proteome</keyword>
<feature type="region of interest" description="Disordered" evidence="1">
    <location>
        <begin position="129"/>
        <end position="152"/>
    </location>
</feature>
<keyword evidence="2" id="KW-0812">Transmembrane</keyword>
<dbReference type="AlphaFoldDB" id="A0A2J6SQP7"/>
<evidence type="ECO:0000256" key="2">
    <source>
        <dbReference type="SAM" id="Phobius"/>
    </source>
</evidence>
<protein>
    <recommendedName>
        <fullName evidence="5">Mid2 domain-containing protein</fullName>
    </recommendedName>
</protein>
<evidence type="ECO:0000313" key="4">
    <source>
        <dbReference type="Proteomes" id="UP000235371"/>
    </source>
</evidence>
<accession>A0A2J6SQP7</accession>
<gene>
    <name evidence="3" type="ORF">K444DRAFT_542348</name>
</gene>
<dbReference type="OrthoDB" id="3539564at2759"/>
<feature type="compositionally biased region" description="Low complexity" evidence="1">
    <location>
        <begin position="129"/>
        <end position="149"/>
    </location>
</feature>
<feature type="transmembrane region" description="Helical" evidence="2">
    <location>
        <begin position="159"/>
        <end position="181"/>
    </location>
</feature>
<dbReference type="InParanoid" id="A0A2J6SQP7"/>
<keyword evidence="2" id="KW-1133">Transmembrane helix</keyword>
<sequence length="251" mass="26221">MSVSTSGFALRINGTCPGNDVDCGATVTPYRACCPENSFCPSQYNVNCCPTSANCTGILLQNPQCANQSWNLYDNSGYFCCEKGLIGYASTTDSDGCASPGYAFQSGEVTLAIISTGTGMLPCNISSSSATSTSTSTSSTSTPTHTTSSLAKKSNTGPLVGGIVGGVVVTIVIAALIWFVMRKRSKKTIEHTLNGELVELHHRDDRDFKKPSELGNQYGVSELAGGQKGDGRPGELWAPHAVSELGVNVPS</sequence>
<dbReference type="EMBL" id="KZ613895">
    <property type="protein sequence ID" value="PMD53105.1"/>
    <property type="molecule type" value="Genomic_DNA"/>
</dbReference>
<organism evidence="3 4">
    <name type="scientific">Hyaloscypha bicolor E</name>
    <dbReference type="NCBI Taxonomy" id="1095630"/>
    <lineage>
        <taxon>Eukaryota</taxon>
        <taxon>Fungi</taxon>
        <taxon>Dikarya</taxon>
        <taxon>Ascomycota</taxon>
        <taxon>Pezizomycotina</taxon>
        <taxon>Leotiomycetes</taxon>
        <taxon>Helotiales</taxon>
        <taxon>Hyaloscyphaceae</taxon>
        <taxon>Hyaloscypha</taxon>
        <taxon>Hyaloscypha bicolor</taxon>
    </lineage>
</organism>
<evidence type="ECO:0000256" key="1">
    <source>
        <dbReference type="SAM" id="MobiDB-lite"/>
    </source>
</evidence>